<dbReference type="Proteomes" id="UP000315498">
    <property type="component" value="Unassembled WGS sequence"/>
</dbReference>
<accession>A0A520MSA0</accession>
<proteinExistence type="inferred from homology"/>
<evidence type="ECO:0000256" key="2">
    <source>
        <dbReference type="ARBA" id="ARBA00001946"/>
    </source>
</evidence>
<evidence type="ECO:0000256" key="1">
    <source>
        <dbReference type="ARBA" id="ARBA00001936"/>
    </source>
</evidence>
<dbReference type="PROSITE" id="PS51462">
    <property type="entry name" value="NUDIX"/>
    <property type="match status" value="1"/>
</dbReference>
<comment type="cofactor">
    <cofactor evidence="2">
        <name>Mg(2+)</name>
        <dbReference type="ChEBI" id="CHEBI:18420"/>
    </cofactor>
</comment>
<dbReference type="Pfam" id="PF00293">
    <property type="entry name" value="NUDIX"/>
    <property type="match status" value="1"/>
</dbReference>
<reference evidence="9 10" key="1">
    <citation type="submission" date="2019-02" db="EMBL/GenBank/DDBJ databases">
        <title>Prokaryotic population dynamics and viral predation in marine succession experiment using metagenomics: the confinement effect.</title>
        <authorList>
            <person name="Haro-Moreno J.M."/>
            <person name="Rodriguez-Valera F."/>
            <person name="Lopez-Perez M."/>
        </authorList>
    </citation>
    <scope>NUCLEOTIDE SEQUENCE [LARGE SCALE GENOMIC DNA]</scope>
    <source>
        <strain evidence="9">MED-G161</strain>
    </source>
</reference>
<dbReference type="GO" id="GO:0030145">
    <property type="term" value="F:manganese ion binding"/>
    <property type="evidence" value="ECO:0007669"/>
    <property type="project" value="InterPro"/>
</dbReference>
<gene>
    <name evidence="9" type="ORF">EVA94_03035</name>
</gene>
<dbReference type="PROSITE" id="PS01293">
    <property type="entry name" value="NUDIX_COA"/>
    <property type="match status" value="1"/>
</dbReference>
<dbReference type="InterPro" id="IPR000086">
    <property type="entry name" value="NUDIX_hydrolase_dom"/>
</dbReference>
<dbReference type="GO" id="GO:0010945">
    <property type="term" value="F:coenzyme A diphosphatase activity"/>
    <property type="evidence" value="ECO:0007669"/>
    <property type="project" value="InterPro"/>
</dbReference>
<evidence type="ECO:0000313" key="9">
    <source>
        <dbReference type="EMBL" id="RZO24089.1"/>
    </source>
</evidence>
<dbReference type="GO" id="GO:0000287">
    <property type="term" value="F:magnesium ion binding"/>
    <property type="evidence" value="ECO:0007669"/>
    <property type="project" value="InterPro"/>
</dbReference>
<feature type="domain" description="Nudix hydrolase" evidence="8">
    <location>
        <begin position="20"/>
        <end position="157"/>
    </location>
</feature>
<organism evidence="9 10">
    <name type="scientific">SAR86 cluster bacterium</name>
    <dbReference type="NCBI Taxonomy" id="2030880"/>
    <lineage>
        <taxon>Bacteria</taxon>
        <taxon>Pseudomonadati</taxon>
        <taxon>Pseudomonadota</taxon>
        <taxon>Gammaproteobacteria</taxon>
        <taxon>SAR86 cluster</taxon>
    </lineage>
</organism>
<dbReference type="PANTHER" id="PTHR12992">
    <property type="entry name" value="NUDIX HYDROLASE"/>
    <property type="match status" value="1"/>
</dbReference>
<comment type="caution">
    <text evidence="9">The sequence shown here is derived from an EMBL/GenBank/DDBJ whole genome shotgun (WGS) entry which is preliminary data.</text>
</comment>
<evidence type="ECO:0000313" key="10">
    <source>
        <dbReference type="Proteomes" id="UP000315498"/>
    </source>
</evidence>
<evidence type="ECO:0000256" key="6">
    <source>
        <dbReference type="ARBA" id="ARBA00022842"/>
    </source>
</evidence>
<keyword evidence="7" id="KW-0464">Manganese</keyword>
<evidence type="ECO:0000259" key="8">
    <source>
        <dbReference type="PROSITE" id="PS51462"/>
    </source>
</evidence>
<dbReference type="EMBL" id="SHBG01000027">
    <property type="protein sequence ID" value="RZO24089.1"/>
    <property type="molecule type" value="Genomic_DNA"/>
</dbReference>
<dbReference type="AlphaFoldDB" id="A0A520MSA0"/>
<dbReference type="SUPFAM" id="SSF55811">
    <property type="entry name" value="Nudix"/>
    <property type="match status" value="1"/>
</dbReference>
<sequence length="199" mass="23219">MLDSIKQKLEQINLTDPTKYKKAGVLILLIKDNDDAEYKILFTKRSEQLKTHSGEVSFPGGKWEEGDSNLYQTALRESNEEINLDIENVTKLGPLNFLLSRHKIEVNPFVGYLNQLQDFKGNFEIDEIFTVPISFLMNEKNIEYKEFNRKDLKVYIPSWVYNGNRIWGLTAMIAADFLNICFDVPTKTDINLFRTYDEY</sequence>
<evidence type="ECO:0000256" key="3">
    <source>
        <dbReference type="ARBA" id="ARBA00006506"/>
    </source>
</evidence>
<evidence type="ECO:0000256" key="7">
    <source>
        <dbReference type="ARBA" id="ARBA00023211"/>
    </source>
</evidence>
<keyword evidence="4" id="KW-0479">Metal-binding</keyword>
<comment type="similarity">
    <text evidence="3">Belongs to the Nudix hydrolase family. PCD1 subfamily.</text>
</comment>
<dbReference type="PANTHER" id="PTHR12992:SF11">
    <property type="entry name" value="MITOCHONDRIAL COENZYME A DIPHOSPHATASE NUDT8"/>
    <property type="match status" value="1"/>
</dbReference>
<dbReference type="InterPro" id="IPR000059">
    <property type="entry name" value="NUDIX_hydrolase_NudL_CS"/>
</dbReference>
<dbReference type="CDD" id="cd03426">
    <property type="entry name" value="NUDIX_CoAse_Nudt7"/>
    <property type="match status" value="1"/>
</dbReference>
<dbReference type="InterPro" id="IPR015797">
    <property type="entry name" value="NUDIX_hydrolase-like_dom_sf"/>
</dbReference>
<keyword evidence="6" id="KW-0460">Magnesium</keyword>
<evidence type="ECO:0000256" key="5">
    <source>
        <dbReference type="ARBA" id="ARBA00022801"/>
    </source>
</evidence>
<protein>
    <submittedName>
        <fullName evidence="9">CoA pyrophosphatase</fullName>
    </submittedName>
</protein>
<comment type="cofactor">
    <cofactor evidence="1">
        <name>Mn(2+)</name>
        <dbReference type="ChEBI" id="CHEBI:29035"/>
    </cofactor>
</comment>
<dbReference type="InterPro" id="IPR045121">
    <property type="entry name" value="CoAse"/>
</dbReference>
<dbReference type="Gene3D" id="3.90.79.10">
    <property type="entry name" value="Nucleoside Triphosphate Pyrophosphohydrolase"/>
    <property type="match status" value="1"/>
</dbReference>
<name>A0A520MSA0_9GAMM</name>
<dbReference type="GO" id="GO:0009132">
    <property type="term" value="P:nucleoside diphosphate metabolic process"/>
    <property type="evidence" value="ECO:0007669"/>
    <property type="project" value="InterPro"/>
</dbReference>
<evidence type="ECO:0000256" key="4">
    <source>
        <dbReference type="ARBA" id="ARBA00022723"/>
    </source>
</evidence>
<keyword evidence="5" id="KW-0378">Hydrolase</keyword>